<dbReference type="RefSeq" id="WP_034432130.1">
    <property type="nucleotide sequence ID" value="NZ_CBTK010000113.1"/>
</dbReference>
<dbReference type="SUPFAM" id="SSF48208">
    <property type="entry name" value="Six-hairpin glycosidases"/>
    <property type="match status" value="1"/>
</dbReference>
<dbReference type="CDD" id="cd02955">
    <property type="entry name" value="SSP411"/>
    <property type="match status" value="1"/>
</dbReference>
<dbReference type="InterPro" id="IPR004879">
    <property type="entry name" value="Ssp411-like_TRX"/>
</dbReference>
<keyword evidence="3" id="KW-1185">Reference proteome</keyword>
<dbReference type="EMBL" id="CBTK010000113">
    <property type="protein sequence ID" value="CDH44940.1"/>
    <property type="molecule type" value="Genomic_DNA"/>
</dbReference>
<dbReference type="Pfam" id="PF03190">
    <property type="entry name" value="Thioredox_DsbH"/>
    <property type="match status" value="1"/>
</dbReference>
<organism evidence="2 3">
    <name type="scientific">Candidatus Contendobacter odensis Run_B_J11</name>
    <dbReference type="NCBI Taxonomy" id="1400861"/>
    <lineage>
        <taxon>Bacteria</taxon>
        <taxon>Pseudomonadati</taxon>
        <taxon>Pseudomonadota</taxon>
        <taxon>Gammaproteobacteria</taxon>
        <taxon>Candidatus Competibacteraceae</taxon>
        <taxon>Candidatus Contendibacter</taxon>
    </lineage>
</organism>
<comment type="caution">
    <text evidence="2">The sequence shown here is derived from an EMBL/GenBank/DDBJ whole genome shotgun (WGS) entry which is preliminary data.</text>
</comment>
<evidence type="ECO:0000259" key="1">
    <source>
        <dbReference type="Pfam" id="PF03190"/>
    </source>
</evidence>
<dbReference type="Proteomes" id="UP000019184">
    <property type="component" value="Unassembled WGS sequence"/>
</dbReference>
<gene>
    <name evidence="2" type="ORF">BN874_200010</name>
</gene>
<dbReference type="InterPro" id="IPR024705">
    <property type="entry name" value="Ssp411"/>
</dbReference>
<dbReference type="InterPro" id="IPR036249">
    <property type="entry name" value="Thioredoxin-like_sf"/>
</dbReference>
<reference evidence="2 3" key="1">
    <citation type="journal article" date="2014" name="ISME J.">
        <title>Candidatus Competibacter-lineage genomes retrieved from metagenomes reveal functional metabolic diversity.</title>
        <authorList>
            <person name="McIlroy S.J."/>
            <person name="Albertsen M."/>
            <person name="Andresen E.K."/>
            <person name="Saunders A.M."/>
            <person name="Kristiansen R."/>
            <person name="Stokholm-Bjerregaard M."/>
            <person name="Nielsen K.L."/>
            <person name="Nielsen P.H."/>
        </authorList>
    </citation>
    <scope>NUCLEOTIDE SEQUENCE [LARGE SCALE GENOMIC DNA]</scope>
    <source>
        <strain evidence="2 3">Run_B_J11</strain>
    </source>
</reference>
<dbReference type="PANTHER" id="PTHR42899">
    <property type="entry name" value="SPERMATOGENESIS-ASSOCIATED PROTEIN 20"/>
    <property type="match status" value="1"/>
</dbReference>
<evidence type="ECO:0000313" key="2">
    <source>
        <dbReference type="EMBL" id="CDH44940.1"/>
    </source>
</evidence>
<dbReference type="AlphaFoldDB" id="A0A7U7J2C8"/>
<dbReference type="PIRSF" id="PIRSF006402">
    <property type="entry name" value="UCP006402_thioredoxin"/>
    <property type="match status" value="1"/>
</dbReference>
<dbReference type="InterPro" id="IPR008928">
    <property type="entry name" value="6-hairpin_glycosidase_sf"/>
</dbReference>
<protein>
    <recommendedName>
        <fullName evidence="1">Spermatogenesis-associated protein 20-like TRX domain-containing protein</fullName>
    </recommendedName>
</protein>
<proteinExistence type="predicted"/>
<dbReference type="Gene3D" id="3.40.30.10">
    <property type="entry name" value="Glutaredoxin"/>
    <property type="match status" value="1"/>
</dbReference>
<dbReference type="PANTHER" id="PTHR42899:SF1">
    <property type="entry name" value="SPERMATOGENESIS-ASSOCIATED PROTEIN 20"/>
    <property type="match status" value="1"/>
</dbReference>
<dbReference type="GO" id="GO:0005975">
    <property type="term" value="P:carbohydrate metabolic process"/>
    <property type="evidence" value="ECO:0007669"/>
    <property type="project" value="InterPro"/>
</dbReference>
<sequence>MSEHSHTNRLIHQTSPYLRQHAHNPVDWYPWGAEALEKAHCEGKPILLSIGYSACHWCHVMAHESFEDEATAQVMNKLFINIKVDREERPDLDKIYQTAFHMLHQRSGGWPLTLFLTHDDQIPFVGGTYFPKTPRYGMPAFVEILQRVNHHYHQHAPELRQQNRALLEALRAEVATPSAAADTVLTAAPLQVGYQQLIRSFDPVHGGFGGAPKFPHPVNLERLLRHWAGSIQRGEPDPQAETAVSLTLRKMALGGIYDHLGGGFCRYSVDAEWQIPHFEKMLYDNGPLLALYSQIGQLTQEPLFHTVAAETGDWTVREMQAPDGGYYATLDADSEGKEGTFYLWTPDQVRALLNSTEEYLAFAVCYGLEQPPNFENHAWHLRVTAEASELARRLSVPPVQVAEWLRSARQRLFEARSQRIWPGRDEKILTAWNGLMIRGMAIAGRHLDRADLVASAERALDFIRAQLWKNGRLLAVYKDGQSRLNAYLDDYAFLIDGILELLQCRWRDGDLDFALTLAEVLLDQFEDREAGGFYFTTSDHEALIQRPKPVHDDALPSGNGVAAQVLLKLGHLTGRMAYLEAAERTLRWAWPALQQIPTACNSLLMALEDYLDPVQIIVLRGSEAAALEAWRDRCARSYAPHRLTLAIPTDARVPTGLLAERRVSAAPVTAYLCSGLKCLPPITTLADLDAELARSGATIP</sequence>
<feature type="domain" description="Spermatogenesis-associated protein 20-like TRX" evidence="1">
    <location>
        <begin position="7"/>
        <end position="170"/>
    </location>
</feature>
<dbReference type="OrthoDB" id="9762614at2"/>
<name>A0A7U7J2C8_9GAMM</name>
<dbReference type="SUPFAM" id="SSF52833">
    <property type="entry name" value="Thioredoxin-like"/>
    <property type="match status" value="1"/>
</dbReference>
<accession>A0A7U7J2C8</accession>
<evidence type="ECO:0000313" key="3">
    <source>
        <dbReference type="Proteomes" id="UP000019184"/>
    </source>
</evidence>